<dbReference type="OrthoDB" id="10479492at2759"/>
<sequence>MRQIIRAAKSFNILWHPRLIRRFIRKLGKYDGESHQALIAQNVEATEARRRGTCYANLAVEAIDARIAAEQQRDHAPRHIRCLEARSRQQVIDA</sequence>
<evidence type="ECO:0000313" key="2">
    <source>
        <dbReference type="Proteomes" id="UP001152300"/>
    </source>
</evidence>
<name>A0A9X0ADY7_9HELO</name>
<reference evidence="1" key="1">
    <citation type="submission" date="2022-11" db="EMBL/GenBank/DDBJ databases">
        <title>Genome Resource of Sclerotinia nivalis Strain SnTB1, a Plant Pathogen Isolated from American Ginseng.</title>
        <authorList>
            <person name="Fan S."/>
        </authorList>
    </citation>
    <scope>NUCLEOTIDE SEQUENCE</scope>
    <source>
        <strain evidence="1">SnTB1</strain>
    </source>
</reference>
<comment type="caution">
    <text evidence="1">The sequence shown here is derived from an EMBL/GenBank/DDBJ whole genome shotgun (WGS) entry which is preliminary data.</text>
</comment>
<organism evidence="1 2">
    <name type="scientific">Sclerotinia nivalis</name>
    <dbReference type="NCBI Taxonomy" id="352851"/>
    <lineage>
        <taxon>Eukaryota</taxon>
        <taxon>Fungi</taxon>
        <taxon>Dikarya</taxon>
        <taxon>Ascomycota</taxon>
        <taxon>Pezizomycotina</taxon>
        <taxon>Leotiomycetes</taxon>
        <taxon>Helotiales</taxon>
        <taxon>Sclerotiniaceae</taxon>
        <taxon>Sclerotinia</taxon>
    </lineage>
</organism>
<accession>A0A9X0ADY7</accession>
<evidence type="ECO:0000313" key="1">
    <source>
        <dbReference type="EMBL" id="KAJ8060428.1"/>
    </source>
</evidence>
<dbReference type="AlphaFoldDB" id="A0A9X0ADY7"/>
<dbReference type="Proteomes" id="UP001152300">
    <property type="component" value="Unassembled WGS sequence"/>
</dbReference>
<gene>
    <name evidence="1" type="ORF">OCU04_010755</name>
</gene>
<keyword evidence="2" id="KW-1185">Reference proteome</keyword>
<proteinExistence type="predicted"/>
<protein>
    <submittedName>
        <fullName evidence="1">Uncharacterized protein</fullName>
    </submittedName>
</protein>
<dbReference type="EMBL" id="JAPEIS010000013">
    <property type="protein sequence ID" value="KAJ8060428.1"/>
    <property type="molecule type" value="Genomic_DNA"/>
</dbReference>